<evidence type="ECO:0000259" key="1">
    <source>
        <dbReference type="Pfam" id="PF20231"/>
    </source>
</evidence>
<protein>
    <recommendedName>
        <fullName evidence="1">DUF6589 domain-containing protein</fullName>
    </recommendedName>
</protein>
<reference evidence="2" key="2">
    <citation type="journal article" date="2020" name="Nat. Commun.">
        <title>Large-scale genome sequencing of mycorrhizal fungi provides insights into the early evolution of symbiotic traits.</title>
        <authorList>
            <person name="Miyauchi S."/>
            <person name="Kiss E."/>
            <person name="Kuo A."/>
            <person name="Drula E."/>
            <person name="Kohler A."/>
            <person name="Sanchez-Garcia M."/>
            <person name="Morin E."/>
            <person name="Andreopoulos B."/>
            <person name="Barry K.W."/>
            <person name="Bonito G."/>
            <person name="Buee M."/>
            <person name="Carver A."/>
            <person name="Chen C."/>
            <person name="Cichocki N."/>
            <person name="Clum A."/>
            <person name="Culley D."/>
            <person name="Crous P.W."/>
            <person name="Fauchery L."/>
            <person name="Girlanda M."/>
            <person name="Hayes R.D."/>
            <person name="Keri Z."/>
            <person name="LaButti K."/>
            <person name="Lipzen A."/>
            <person name="Lombard V."/>
            <person name="Magnuson J."/>
            <person name="Maillard F."/>
            <person name="Murat C."/>
            <person name="Nolan M."/>
            <person name="Ohm R.A."/>
            <person name="Pangilinan J."/>
            <person name="Pereira M.F."/>
            <person name="Perotto S."/>
            <person name="Peter M."/>
            <person name="Pfister S."/>
            <person name="Riley R."/>
            <person name="Sitrit Y."/>
            <person name="Stielow J.B."/>
            <person name="Szollosi G."/>
            <person name="Zifcakova L."/>
            <person name="Stursova M."/>
            <person name="Spatafora J.W."/>
            <person name="Tedersoo L."/>
            <person name="Vaario L.M."/>
            <person name="Yamada A."/>
            <person name="Yan M."/>
            <person name="Wang P."/>
            <person name="Xu J."/>
            <person name="Bruns T."/>
            <person name="Baldrian P."/>
            <person name="Vilgalys R."/>
            <person name="Dunand C."/>
            <person name="Henrissat B."/>
            <person name="Grigoriev I.V."/>
            <person name="Hibbett D."/>
            <person name="Nagy L.G."/>
            <person name="Martin F.M."/>
        </authorList>
    </citation>
    <scope>NUCLEOTIDE SEQUENCE</scope>
    <source>
        <strain evidence="2">BED1</strain>
    </source>
</reference>
<gene>
    <name evidence="2" type="ORF">L210DRAFT_3388440</name>
</gene>
<dbReference type="Pfam" id="PF20231">
    <property type="entry name" value="DUF6589"/>
    <property type="match status" value="1"/>
</dbReference>
<keyword evidence="3" id="KW-1185">Reference proteome</keyword>
<dbReference type="InterPro" id="IPR046496">
    <property type="entry name" value="DUF6589"/>
</dbReference>
<sequence length="158" mass="17586">MVESRAVRYHLLINPTGHGGKFRGVDWCVELNNLFTKVINGGKGSNRTVDRIILESPLVQVYRNLHTTIARNFLHSHLSTRHAEVDMTKTFEEVCQGMTKHSPHIVQMGRKSKCTIPDLISKGIGLFDKGEWDGTEDSSGETLGVATTLEDIAVELDI</sequence>
<dbReference type="Proteomes" id="UP001194468">
    <property type="component" value="Unassembled WGS sequence"/>
</dbReference>
<proteinExistence type="predicted"/>
<accession>A0AAD4C461</accession>
<evidence type="ECO:0000313" key="3">
    <source>
        <dbReference type="Proteomes" id="UP001194468"/>
    </source>
</evidence>
<dbReference type="AlphaFoldDB" id="A0AAD4C461"/>
<comment type="caution">
    <text evidence="2">The sequence shown here is derived from an EMBL/GenBank/DDBJ whole genome shotgun (WGS) entry which is preliminary data.</text>
</comment>
<name>A0AAD4C461_BOLED</name>
<dbReference type="EMBL" id="WHUW01000003">
    <property type="protein sequence ID" value="KAF8448776.1"/>
    <property type="molecule type" value="Genomic_DNA"/>
</dbReference>
<organism evidence="2 3">
    <name type="scientific">Boletus edulis BED1</name>
    <dbReference type="NCBI Taxonomy" id="1328754"/>
    <lineage>
        <taxon>Eukaryota</taxon>
        <taxon>Fungi</taxon>
        <taxon>Dikarya</taxon>
        <taxon>Basidiomycota</taxon>
        <taxon>Agaricomycotina</taxon>
        <taxon>Agaricomycetes</taxon>
        <taxon>Agaricomycetidae</taxon>
        <taxon>Boletales</taxon>
        <taxon>Boletineae</taxon>
        <taxon>Boletaceae</taxon>
        <taxon>Boletoideae</taxon>
        <taxon>Boletus</taxon>
    </lineage>
</organism>
<reference evidence="2" key="1">
    <citation type="submission" date="2019-10" db="EMBL/GenBank/DDBJ databases">
        <authorList>
            <consortium name="DOE Joint Genome Institute"/>
            <person name="Kuo A."/>
            <person name="Miyauchi S."/>
            <person name="Kiss E."/>
            <person name="Drula E."/>
            <person name="Kohler A."/>
            <person name="Sanchez-Garcia M."/>
            <person name="Andreopoulos B."/>
            <person name="Barry K.W."/>
            <person name="Bonito G."/>
            <person name="Buee M."/>
            <person name="Carver A."/>
            <person name="Chen C."/>
            <person name="Cichocki N."/>
            <person name="Clum A."/>
            <person name="Culley D."/>
            <person name="Crous P.W."/>
            <person name="Fauchery L."/>
            <person name="Girlanda M."/>
            <person name="Hayes R."/>
            <person name="Keri Z."/>
            <person name="LaButti K."/>
            <person name="Lipzen A."/>
            <person name="Lombard V."/>
            <person name="Magnuson J."/>
            <person name="Maillard F."/>
            <person name="Morin E."/>
            <person name="Murat C."/>
            <person name="Nolan M."/>
            <person name="Ohm R."/>
            <person name="Pangilinan J."/>
            <person name="Pereira M."/>
            <person name="Perotto S."/>
            <person name="Peter M."/>
            <person name="Riley R."/>
            <person name="Sitrit Y."/>
            <person name="Stielow B."/>
            <person name="Szollosi G."/>
            <person name="Zifcakova L."/>
            <person name="Stursova M."/>
            <person name="Spatafora J.W."/>
            <person name="Tedersoo L."/>
            <person name="Vaario L.-M."/>
            <person name="Yamada A."/>
            <person name="Yan M."/>
            <person name="Wang P."/>
            <person name="Xu J."/>
            <person name="Bruns T."/>
            <person name="Baldrian P."/>
            <person name="Vilgalys R."/>
            <person name="Henrissat B."/>
            <person name="Grigoriev I.V."/>
            <person name="Hibbett D."/>
            <person name="Nagy L.G."/>
            <person name="Martin F.M."/>
        </authorList>
    </citation>
    <scope>NUCLEOTIDE SEQUENCE</scope>
    <source>
        <strain evidence="2">BED1</strain>
    </source>
</reference>
<feature type="domain" description="DUF6589" evidence="1">
    <location>
        <begin position="5"/>
        <end position="82"/>
    </location>
</feature>
<evidence type="ECO:0000313" key="2">
    <source>
        <dbReference type="EMBL" id="KAF8448776.1"/>
    </source>
</evidence>